<dbReference type="AlphaFoldDB" id="A0A8T2P397"/>
<evidence type="ECO:0000313" key="1">
    <source>
        <dbReference type="EMBL" id="KAG9347913.1"/>
    </source>
</evidence>
<comment type="caution">
    <text evidence="1">The sequence shown here is derived from an EMBL/GenBank/DDBJ whole genome shotgun (WGS) entry which is preliminary data.</text>
</comment>
<dbReference type="Proteomes" id="UP000824540">
    <property type="component" value="Unassembled WGS sequence"/>
</dbReference>
<dbReference type="Gene3D" id="2.40.30.10">
    <property type="entry name" value="Translation factors"/>
    <property type="match status" value="1"/>
</dbReference>
<dbReference type="InterPro" id="IPR017938">
    <property type="entry name" value="Riboflavin_synthase-like_b-brl"/>
</dbReference>
<gene>
    <name evidence="1" type="ORF">JZ751_003930</name>
</gene>
<dbReference type="OrthoDB" id="1856718at2759"/>
<evidence type="ECO:0000313" key="2">
    <source>
        <dbReference type="Proteomes" id="UP000824540"/>
    </source>
</evidence>
<dbReference type="SUPFAM" id="SSF63380">
    <property type="entry name" value="Riboflavin synthase domain-like"/>
    <property type="match status" value="1"/>
</dbReference>
<sequence>MNGEVNRDSISPVILQRGNGYLHSGVQRTGISAAHPFILRPSSSLRHPGKLHFVFNIVEFPACPKRPVGRRGVCTGWLSELASPLLQSSGVASSPFDLPKVKETSI</sequence>
<protein>
    <submittedName>
        <fullName evidence="1">Uncharacterized protein</fullName>
    </submittedName>
</protein>
<dbReference type="EMBL" id="JAFBMS010000012">
    <property type="protein sequence ID" value="KAG9347913.1"/>
    <property type="molecule type" value="Genomic_DNA"/>
</dbReference>
<name>A0A8T2P397_9TELE</name>
<reference evidence="1" key="1">
    <citation type="thesis" date="2021" institute="BYU ScholarsArchive" country="Provo, UT, USA">
        <title>Applications of and Algorithms for Genome Assembly and Genomic Analyses with an Emphasis on Marine Teleosts.</title>
        <authorList>
            <person name="Pickett B.D."/>
        </authorList>
    </citation>
    <scope>NUCLEOTIDE SEQUENCE</scope>
    <source>
        <strain evidence="1">HI-2016</strain>
    </source>
</reference>
<accession>A0A8T2P397</accession>
<keyword evidence="2" id="KW-1185">Reference proteome</keyword>
<organism evidence="1 2">
    <name type="scientific">Albula glossodonta</name>
    <name type="common">roundjaw bonefish</name>
    <dbReference type="NCBI Taxonomy" id="121402"/>
    <lineage>
        <taxon>Eukaryota</taxon>
        <taxon>Metazoa</taxon>
        <taxon>Chordata</taxon>
        <taxon>Craniata</taxon>
        <taxon>Vertebrata</taxon>
        <taxon>Euteleostomi</taxon>
        <taxon>Actinopterygii</taxon>
        <taxon>Neopterygii</taxon>
        <taxon>Teleostei</taxon>
        <taxon>Albuliformes</taxon>
        <taxon>Albulidae</taxon>
        <taxon>Albula</taxon>
    </lineage>
</organism>
<proteinExistence type="predicted"/>